<proteinExistence type="predicted"/>
<sequence>MQLSKKVFSDYVERPEKVLQFGEGNFLRCFVDWMCFEINKSLKRDLRSG</sequence>
<reference evidence="1 2" key="1">
    <citation type="journal article" date="2013" name="Genome Announc.">
        <title>Draft Genome Sequence of Arcticibacter svalbardensis Strain MN12-7T, a Member of the Family Sphingobacteriaceae Isolated from an Arctic Soil Sample.</title>
        <authorList>
            <person name="Shivaji S."/>
            <person name="Ara S."/>
            <person name="Prasad S."/>
            <person name="Manasa B.P."/>
            <person name="Begum Z."/>
            <person name="Singh A."/>
            <person name="Kumar Pinnaka A."/>
        </authorList>
    </citation>
    <scope>NUCLEOTIDE SEQUENCE [LARGE SCALE GENOMIC DNA]</scope>
    <source>
        <strain evidence="1 2">MN12-7</strain>
    </source>
</reference>
<evidence type="ECO:0000313" key="1">
    <source>
        <dbReference type="EMBL" id="EOR94751.1"/>
    </source>
</evidence>
<keyword evidence="1" id="KW-0560">Oxidoreductase</keyword>
<protein>
    <submittedName>
        <fullName evidence="1">Altronate oxidoreductase</fullName>
        <ecNumber evidence="1">1.1.1.58</ecNumber>
    </submittedName>
</protein>
<dbReference type="EMBL" id="AQPN01000078">
    <property type="protein sequence ID" value="EOR94751.1"/>
    <property type="molecule type" value="Genomic_DNA"/>
</dbReference>
<dbReference type="GO" id="GO:0009026">
    <property type="term" value="F:tagaturonate reductase activity"/>
    <property type="evidence" value="ECO:0007669"/>
    <property type="project" value="UniProtKB-EC"/>
</dbReference>
<dbReference type="PATRIC" id="fig|1150600.3.peg.2099"/>
<dbReference type="Proteomes" id="UP000014174">
    <property type="component" value="Unassembled WGS sequence"/>
</dbReference>
<dbReference type="Gene3D" id="3.40.50.720">
    <property type="entry name" value="NAD(P)-binding Rossmann-like Domain"/>
    <property type="match status" value="1"/>
</dbReference>
<keyword evidence="2" id="KW-1185">Reference proteome</keyword>
<evidence type="ECO:0000313" key="2">
    <source>
        <dbReference type="Proteomes" id="UP000014174"/>
    </source>
</evidence>
<gene>
    <name evidence="1" type="ORF">ADIARSV_2125</name>
</gene>
<comment type="caution">
    <text evidence="1">The sequence shown here is derived from an EMBL/GenBank/DDBJ whole genome shotgun (WGS) entry which is preliminary data.</text>
</comment>
<name>R9GSR8_9SPHI</name>
<dbReference type="STRING" id="1150600.ADIARSV_2125"/>
<dbReference type="EC" id="1.1.1.58" evidence="1"/>
<accession>R9GSR8</accession>
<dbReference type="AlphaFoldDB" id="R9GSR8"/>
<organism evidence="1 2">
    <name type="scientific">Arcticibacter svalbardensis MN12-7</name>
    <dbReference type="NCBI Taxonomy" id="1150600"/>
    <lineage>
        <taxon>Bacteria</taxon>
        <taxon>Pseudomonadati</taxon>
        <taxon>Bacteroidota</taxon>
        <taxon>Sphingobacteriia</taxon>
        <taxon>Sphingobacteriales</taxon>
        <taxon>Sphingobacteriaceae</taxon>
        <taxon>Arcticibacter</taxon>
    </lineage>
</organism>
<dbReference type="eggNOG" id="COG0246">
    <property type="taxonomic scope" value="Bacteria"/>
</dbReference>